<name>A0AAN6RJQ5_9PLEO</name>
<evidence type="ECO:0000313" key="2">
    <source>
        <dbReference type="Proteomes" id="UP001280581"/>
    </source>
</evidence>
<reference evidence="1 2" key="1">
    <citation type="submission" date="2021-02" db="EMBL/GenBank/DDBJ databases">
        <title>Genome assembly of Pseudopithomyces chartarum.</title>
        <authorList>
            <person name="Jauregui R."/>
            <person name="Singh J."/>
            <person name="Voisey C."/>
        </authorList>
    </citation>
    <scope>NUCLEOTIDE SEQUENCE [LARGE SCALE GENOMIC DNA]</scope>
    <source>
        <strain evidence="1 2">AGR01</strain>
    </source>
</reference>
<dbReference type="SUPFAM" id="SSF52047">
    <property type="entry name" value="RNI-like"/>
    <property type="match status" value="1"/>
</dbReference>
<evidence type="ECO:0000313" key="1">
    <source>
        <dbReference type="EMBL" id="KAK3214973.1"/>
    </source>
</evidence>
<evidence type="ECO:0008006" key="3">
    <source>
        <dbReference type="Google" id="ProtNLM"/>
    </source>
</evidence>
<comment type="caution">
    <text evidence="1">The sequence shown here is derived from an EMBL/GenBank/DDBJ whole genome shotgun (WGS) entry which is preliminary data.</text>
</comment>
<dbReference type="Proteomes" id="UP001280581">
    <property type="component" value="Unassembled WGS sequence"/>
</dbReference>
<gene>
    <name evidence="1" type="ORF">GRF29_19g1867234</name>
</gene>
<proteinExistence type="predicted"/>
<dbReference type="EMBL" id="WVTA01000003">
    <property type="protein sequence ID" value="KAK3214973.1"/>
    <property type="molecule type" value="Genomic_DNA"/>
</dbReference>
<sequence length="518" mass="59553">MLACCHILKLPDELLLRIVQCIPPTPSTKIAEQCSLSDYRSVSLVCRQLNRAATSVMYAYYELTHASSAPFITTLFHQPRLARLVHGVKGFAVTRQKLGHFERSTADTESLIPVIHHLDFPEKDRMLLLFRGGRASCQSVEAALILAMTSNVQTLALKPMFQDNLTPVASISWQMILAAAQGLSFGLAHRFEHLRVLELHMPHVSPTSLSIVLLLKSLVDLTLIDYHDEDEDYEQAGATWECPLKSSSIRTIRLHRFEINIQLIVKLISSCRSLQGFALRIPDALNLHWDIPKYSLLIQELHRHQPELLYLDLTDERYVMERKDSEALGWLDRLKDFKSLKYLAIPLELVGLGNSDTMTYMGGTLPRDLQTLILTKGHLSNSQDEQFGRDFCDVHIQSILQACQTASLKLKRLGVHYHTDFKYAGAYYGYADNNKDLARMEDVHFDFSRFTREFKECKVWFDYEIQVHHQQEHEAHERLISVRRIHGDAVADEYSEHLSSAYRYKPWYNLKGFPKLPF</sequence>
<keyword evidence="2" id="KW-1185">Reference proteome</keyword>
<dbReference type="AlphaFoldDB" id="A0AAN6RJQ5"/>
<protein>
    <recommendedName>
        <fullName evidence="3">F-box domain-containing protein</fullName>
    </recommendedName>
</protein>
<organism evidence="1 2">
    <name type="scientific">Pseudopithomyces chartarum</name>
    <dbReference type="NCBI Taxonomy" id="1892770"/>
    <lineage>
        <taxon>Eukaryota</taxon>
        <taxon>Fungi</taxon>
        <taxon>Dikarya</taxon>
        <taxon>Ascomycota</taxon>
        <taxon>Pezizomycotina</taxon>
        <taxon>Dothideomycetes</taxon>
        <taxon>Pleosporomycetidae</taxon>
        <taxon>Pleosporales</taxon>
        <taxon>Massarineae</taxon>
        <taxon>Didymosphaeriaceae</taxon>
        <taxon>Pseudopithomyces</taxon>
    </lineage>
</organism>
<accession>A0AAN6RJQ5</accession>